<feature type="domain" description="TLC" evidence="7">
    <location>
        <begin position="1"/>
        <end position="82"/>
    </location>
</feature>
<proteinExistence type="predicted"/>
<keyword evidence="3 6" id="KW-1133">Transmembrane helix</keyword>
<protein>
    <recommendedName>
        <fullName evidence="7">TLC domain-containing protein</fullName>
    </recommendedName>
</protein>
<gene>
    <name evidence="8" type="ORF">PFDG_05171</name>
</gene>
<dbReference type="InterPro" id="IPR006634">
    <property type="entry name" value="TLC-dom"/>
</dbReference>
<reference evidence="9" key="1">
    <citation type="submission" date="2006-09" db="EMBL/GenBank/DDBJ databases">
        <title>Annotation of Plasmodium falciparum Dd2.</title>
        <authorList>
            <consortium name="The Broad Institute Genome Sequencing Platform"/>
            <person name="Volkman S.K."/>
            <person name="Neafsey D.E."/>
            <person name="Dash A.P."/>
            <person name="Chitnis C.E."/>
            <person name="Hartl D.L."/>
            <person name="Young S.K."/>
            <person name="Zeng Q."/>
            <person name="Koehrsen M."/>
            <person name="Alvarado L."/>
            <person name="Berlin A."/>
            <person name="Borenstein D."/>
            <person name="Chapman S.B."/>
            <person name="Chen Z."/>
            <person name="Engels R."/>
            <person name="Freedman E."/>
            <person name="Gellesch M."/>
            <person name="Goldberg J."/>
            <person name="Griggs A."/>
            <person name="Gujja S."/>
            <person name="Heilman E.R."/>
            <person name="Heiman D.I."/>
            <person name="Howarth C."/>
            <person name="Jen D."/>
            <person name="Larson L."/>
            <person name="Mehta T."/>
            <person name="Neiman D."/>
            <person name="Park D."/>
            <person name="Pearson M."/>
            <person name="Roberts A."/>
            <person name="Saif S."/>
            <person name="Shea T."/>
            <person name="Shenoy N."/>
            <person name="Sisk P."/>
            <person name="Stolte C."/>
            <person name="Sykes S."/>
            <person name="Walk T."/>
            <person name="White J."/>
            <person name="Yandava C."/>
            <person name="Haas B."/>
            <person name="Henn M.R."/>
            <person name="Nusbaum C."/>
            <person name="Birren B."/>
        </authorList>
    </citation>
    <scope>NUCLEOTIDE SEQUENCE [LARGE SCALE GENOMIC DNA]</scope>
</reference>
<evidence type="ECO:0000313" key="9">
    <source>
        <dbReference type="Proteomes" id="UP000054282"/>
    </source>
</evidence>
<evidence type="ECO:0000313" key="8">
    <source>
        <dbReference type="EMBL" id="KOB89621.1"/>
    </source>
</evidence>
<comment type="subcellular location">
    <subcellularLocation>
        <location evidence="1">Membrane</location>
        <topology evidence="1">Multi-pass membrane protein</topology>
    </subcellularLocation>
</comment>
<evidence type="ECO:0000256" key="3">
    <source>
        <dbReference type="ARBA" id="ARBA00022989"/>
    </source>
</evidence>
<evidence type="ECO:0000256" key="6">
    <source>
        <dbReference type="SAM" id="Phobius"/>
    </source>
</evidence>
<dbReference type="PROSITE" id="PS50922">
    <property type="entry name" value="TLC"/>
    <property type="match status" value="1"/>
</dbReference>
<name>A0A0L7M9X2_PLAF4</name>
<sequence length="82" mass="10282">YYFIWNINRIKYIEIYSIYDLFLFFLITYKLLKIYIIIIKYKFGLSINQSIYIIILFKVLEIMNIYFYISKVILRTNLKRIK</sequence>
<organism evidence="8 9">
    <name type="scientific">Plasmodium falciparum (isolate Dd2)</name>
    <dbReference type="NCBI Taxonomy" id="57267"/>
    <lineage>
        <taxon>Eukaryota</taxon>
        <taxon>Sar</taxon>
        <taxon>Alveolata</taxon>
        <taxon>Apicomplexa</taxon>
        <taxon>Aconoidasida</taxon>
        <taxon>Haemosporida</taxon>
        <taxon>Plasmodiidae</taxon>
        <taxon>Plasmodium</taxon>
        <taxon>Plasmodium (Laverania)</taxon>
    </lineage>
</organism>
<reference evidence="9" key="2">
    <citation type="submission" date="2006-09" db="EMBL/GenBank/DDBJ databases">
        <title>The genome sequence of Plasmodium falciparum Dd2.</title>
        <authorList>
            <consortium name="The Broad Institute Genome Sequencing Platform"/>
            <person name="Birren B."/>
            <person name="Lander E."/>
            <person name="Galagan J."/>
            <person name="Nusbaum C."/>
            <person name="Devon K."/>
            <person name="Henn M."/>
            <person name="Jaffe D."/>
            <person name="Butler J."/>
            <person name="Alvarez P."/>
            <person name="Gnerre S."/>
            <person name="Grabherr M."/>
            <person name="Kleber M."/>
            <person name="Mauceli E."/>
            <person name="Brockman W."/>
            <person name="MacCallum I.A."/>
            <person name="Rounsley S."/>
            <person name="Young S."/>
            <person name="LaButti K."/>
            <person name="Pushparaj V."/>
            <person name="DeCaprio D."/>
            <person name="Crawford M."/>
            <person name="Koehrsen M."/>
            <person name="Engels R."/>
            <person name="Montgomery P."/>
            <person name="Pearson M."/>
            <person name="Howarth C."/>
            <person name="Larson L."/>
            <person name="Luoma S."/>
            <person name="White J."/>
            <person name="Kodira C."/>
            <person name="Zeng Q."/>
            <person name="O'Leary S."/>
            <person name="Yandava C."/>
            <person name="Alvarado L."/>
            <person name="Wirth D."/>
            <person name="Volkman S."/>
            <person name="Hartl D."/>
        </authorList>
    </citation>
    <scope>NUCLEOTIDE SEQUENCE [LARGE SCALE GENOMIC DNA]</scope>
</reference>
<accession>A0A0L7M9X2</accession>
<dbReference type="EMBL" id="GG702782">
    <property type="protein sequence ID" value="KOB89621.1"/>
    <property type="molecule type" value="Genomic_DNA"/>
</dbReference>
<dbReference type="KEGG" id="pfd:PFDG_05171"/>
<feature type="transmembrane region" description="Helical" evidence="6">
    <location>
        <begin position="51"/>
        <end position="74"/>
    </location>
</feature>
<evidence type="ECO:0000256" key="4">
    <source>
        <dbReference type="ARBA" id="ARBA00023136"/>
    </source>
</evidence>
<evidence type="ECO:0000256" key="1">
    <source>
        <dbReference type="ARBA" id="ARBA00004141"/>
    </source>
</evidence>
<evidence type="ECO:0000256" key="2">
    <source>
        <dbReference type="ARBA" id="ARBA00022692"/>
    </source>
</evidence>
<evidence type="ECO:0000256" key="5">
    <source>
        <dbReference type="PROSITE-ProRule" id="PRU00205"/>
    </source>
</evidence>
<feature type="transmembrane region" description="Helical" evidence="6">
    <location>
        <begin position="21"/>
        <end position="39"/>
    </location>
</feature>
<evidence type="ECO:0000259" key="7">
    <source>
        <dbReference type="PROSITE" id="PS50922"/>
    </source>
</evidence>
<dbReference type="AlphaFoldDB" id="A0A0L7M9X2"/>
<dbReference type="GO" id="GO:0016020">
    <property type="term" value="C:membrane"/>
    <property type="evidence" value="ECO:0007669"/>
    <property type="project" value="UniProtKB-SubCell"/>
</dbReference>
<keyword evidence="4 5" id="KW-0472">Membrane</keyword>
<feature type="non-terminal residue" evidence="8">
    <location>
        <position position="1"/>
    </location>
</feature>
<dbReference type="Proteomes" id="UP000054282">
    <property type="component" value="Unassembled WGS sequence"/>
</dbReference>
<keyword evidence="2 5" id="KW-0812">Transmembrane</keyword>